<evidence type="ECO:0000313" key="3">
    <source>
        <dbReference type="Proteomes" id="UP000249819"/>
    </source>
</evidence>
<dbReference type="Proteomes" id="UP000249819">
    <property type="component" value="Unassembled WGS sequence"/>
</dbReference>
<sequence>MSDNFEQFIQQNRAAFEQPGPSPRIWDALEKELSKKEEKGRVVRMLSSNWFKAAVITLLLINAGVLFLFVKHKQSRSDVALMIPEMQEAQVYYSSRIEARLDSIKTYPAGELGLDSSALKELELKNETYKMLEKELKNNPGNERIRAAIIRYYQMKLDLLDKILEEMQAKHAVPGDLKKQYEEKI</sequence>
<gene>
    <name evidence="2" type="ORF">CLV59_101966</name>
</gene>
<dbReference type="EMBL" id="QLMA01000001">
    <property type="protein sequence ID" value="RAJ88199.1"/>
    <property type="molecule type" value="Genomic_DNA"/>
</dbReference>
<evidence type="ECO:0000256" key="1">
    <source>
        <dbReference type="SAM" id="Phobius"/>
    </source>
</evidence>
<reference evidence="2 3" key="1">
    <citation type="submission" date="2018-06" db="EMBL/GenBank/DDBJ databases">
        <title>Genomic Encyclopedia of Archaeal and Bacterial Type Strains, Phase II (KMG-II): from individual species to whole genera.</title>
        <authorList>
            <person name="Goeker M."/>
        </authorList>
    </citation>
    <scope>NUCLEOTIDE SEQUENCE [LARGE SCALE GENOMIC DNA]</scope>
    <source>
        <strain evidence="2 3">DSM 29821</strain>
    </source>
</reference>
<dbReference type="RefSeq" id="WP_111590843.1">
    <property type="nucleotide sequence ID" value="NZ_QLMA01000001.1"/>
</dbReference>
<organism evidence="2 3">
    <name type="scientific">Chitinophaga dinghuensis</name>
    <dbReference type="NCBI Taxonomy" id="1539050"/>
    <lineage>
        <taxon>Bacteria</taxon>
        <taxon>Pseudomonadati</taxon>
        <taxon>Bacteroidota</taxon>
        <taxon>Chitinophagia</taxon>
        <taxon>Chitinophagales</taxon>
        <taxon>Chitinophagaceae</taxon>
        <taxon>Chitinophaga</taxon>
    </lineage>
</organism>
<keyword evidence="1" id="KW-1133">Transmembrane helix</keyword>
<dbReference type="AlphaFoldDB" id="A0A327WD77"/>
<feature type="transmembrane region" description="Helical" evidence="1">
    <location>
        <begin position="50"/>
        <end position="70"/>
    </location>
</feature>
<keyword evidence="1" id="KW-0812">Transmembrane</keyword>
<keyword evidence="3" id="KW-1185">Reference proteome</keyword>
<protein>
    <recommendedName>
        <fullName evidence="4">Anti-sigma factor</fullName>
    </recommendedName>
</protein>
<name>A0A327WD77_9BACT</name>
<evidence type="ECO:0000313" key="2">
    <source>
        <dbReference type="EMBL" id="RAJ88199.1"/>
    </source>
</evidence>
<comment type="caution">
    <text evidence="2">The sequence shown here is derived from an EMBL/GenBank/DDBJ whole genome shotgun (WGS) entry which is preliminary data.</text>
</comment>
<proteinExistence type="predicted"/>
<accession>A0A327WD77</accession>
<dbReference type="OrthoDB" id="1120747at2"/>
<keyword evidence="1" id="KW-0472">Membrane</keyword>
<evidence type="ECO:0008006" key="4">
    <source>
        <dbReference type="Google" id="ProtNLM"/>
    </source>
</evidence>